<keyword evidence="1 2" id="KW-0129">CBS domain</keyword>
<dbReference type="InterPro" id="IPR000644">
    <property type="entry name" value="CBS_dom"/>
</dbReference>
<protein>
    <submittedName>
        <fullName evidence="4">Hypoxic response protein 1</fullName>
    </submittedName>
</protein>
<evidence type="ECO:0000256" key="1">
    <source>
        <dbReference type="ARBA" id="ARBA00023122"/>
    </source>
</evidence>
<dbReference type="Pfam" id="PF00571">
    <property type="entry name" value="CBS"/>
    <property type="match status" value="2"/>
</dbReference>
<dbReference type="OrthoDB" id="9802114at2"/>
<dbReference type="SUPFAM" id="SSF54631">
    <property type="entry name" value="CBS-domain pair"/>
    <property type="match status" value="1"/>
</dbReference>
<dbReference type="InterPro" id="IPR051257">
    <property type="entry name" value="Diverse_CBS-Domain"/>
</dbReference>
<accession>A0A518EL37</accession>
<dbReference type="EMBL" id="CP036434">
    <property type="protein sequence ID" value="QDV04800.1"/>
    <property type="molecule type" value="Genomic_DNA"/>
</dbReference>
<keyword evidence="5" id="KW-1185">Reference proteome</keyword>
<evidence type="ECO:0000259" key="3">
    <source>
        <dbReference type="PROSITE" id="PS51371"/>
    </source>
</evidence>
<dbReference type="InterPro" id="IPR046342">
    <property type="entry name" value="CBS_dom_sf"/>
</dbReference>
<feature type="domain" description="CBS" evidence="3">
    <location>
        <begin position="77"/>
        <end position="136"/>
    </location>
</feature>
<organism evidence="4 5">
    <name type="scientific">Saltatorellus ferox</name>
    <dbReference type="NCBI Taxonomy" id="2528018"/>
    <lineage>
        <taxon>Bacteria</taxon>
        <taxon>Pseudomonadati</taxon>
        <taxon>Planctomycetota</taxon>
        <taxon>Planctomycetia</taxon>
        <taxon>Planctomycetia incertae sedis</taxon>
        <taxon>Saltatorellus</taxon>
    </lineage>
</organism>
<sequence>MTALEHQKIIDLASAPIRIGAEATLDAAARLMAQSHVGSLVVDVDGEPVGLITDRDVALAGLLRAEGTPLPSVREAASMPLLTLPANVSIEEAARFFGEHCVRRVGLVSMKGTLVGILSSDTVLTFTATILRTLAEGIERGLSEERDPRGGAPSNLGTE</sequence>
<proteinExistence type="predicted"/>
<evidence type="ECO:0000256" key="2">
    <source>
        <dbReference type="PROSITE-ProRule" id="PRU00703"/>
    </source>
</evidence>
<dbReference type="PANTHER" id="PTHR43080">
    <property type="entry name" value="CBS DOMAIN-CONTAINING PROTEIN CBSX3, MITOCHONDRIAL"/>
    <property type="match status" value="1"/>
</dbReference>
<dbReference type="PROSITE" id="PS51371">
    <property type="entry name" value="CBS"/>
    <property type="match status" value="2"/>
</dbReference>
<dbReference type="SMART" id="SM00116">
    <property type="entry name" value="CBS"/>
    <property type="match status" value="2"/>
</dbReference>
<evidence type="ECO:0000313" key="5">
    <source>
        <dbReference type="Proteomes" id="UP000320390"/>
    </source>
</evidence>
<feature type="domain" description="CBS" evidence="3">
    <location>
        <begin position="12"/>
        <end position="70"/>
    </location>
</feature>
<dbReference type="RefSeq" id="WP_145194245.1">
    <property type="nucleotide sequence ID" value="NZ_CP036434.1"/>
</dbReference>
<reference evidence="4 5" key="1">
    <citation type="submission" date="2019-02" db="EMBL/GenBank/DDBJ databases">
        <title>Deep-cultivation of Planctomycetes and their phenomic and genomic characterization uncovers novel biology.</title>
        <authorList>
            <person name="Wiegand S."/>
            <person name="Jogler M."/>
            <person name="Boedeker C."/>
            <person name="Pinto D."/>
            <person name="Vollmers J."/>
            <person name="Rivas-Marin E."/>
            <person name="Kohn T."/>
            <person name="Peeters S.H."/>
            <person name="Heuer A."/>
            <person name="Rast P."/>
            <person name="Oberbeckmann S."/>
            <person name="Bunk B."/>
            <person name="Jeske O."/>
            <person name="Meyerdierks A."/>
            <person name="Storesund J.E."/>
            <person name="Kallscheuer N."/>
            <person name="Luecker S."/>
            <person name="Lage O.M."/>
            <person name="Pohl T."/>
            <person name="Merkel B.J."/>
            <person name="Hornburger P."/>
            <person name="Mueller R.-W."/>
            <person name="Bruemmer F."/>
            <person name="Labrenz M."/>
            <person name="Spormann A.M."/>
            <person name="Op den Camp H."/>
            <person name="Overmann J."/>
            <person name="Amann R."/>
            <person name="Jetten M.S.M."/>
            <person name="Mascher T."/>
            <person name="Medema M.H."/>
            <person name="Devos D.P."/>
            <person name="Kaster A.-K."/>
            <person name="Ovreas L."/>
            <person name="Rohde M."/>
            <person name="Galperin M.Y."/>
            <person name="Jogler C."/>
        </authorList>
    </citation>
    <scope>NUCLEOTIDE SEQUENCE [LARGE SCALE GENOMIC DNA]</scope>
    <source>
        <strain evidence="4 5">Poly30</strain>
    </source>
</reference>
<name>A0A518EL37_9BACT</name>
<evidence type="ECO:0000313" key="4">
    <source>
        <dbReference type="EMBL" id="QDV04800.1"/>
    </source>
</evidence>
<dbReference type="Proteomes" id="UP000320390">
    <property type="component" value="Chromosome"/>
</dbReference>
<gene>
    <name evidence="4" type="primary">hrp1_1</name>
    <name evidence="4" type="ORF">Poly30_02930</name>
</gene>
<dbReference type="PANTHER" id="PTHR43080:SF2">
    <property type="entry name" value="CBS DOMAIN-CONTAINING PROTEIN"/>
    <property type="match status" value="1"/>
</dbReference>
<dbReference type="Gene3D" id="3.10.580.10">
    <property type="entry name" value="CBS-domain"/>
    <property type="match status" value="1"/>
</dbReference>
<dbReference type="AlphaFoldDB" id="A0A518EL37"/>